<feature type="region of interest" description="Disordered" evidence="2">
    <location>
        <begin position="25"/>
        <end position="46"/>
    </location>
</feature>
<comment type="similarity">
    <text evidence="1">Belongs to the OBAP family.</text>
</comment>
<evidence type="ECO:0000256" key="3">
    <source>
        <dbReference type="SAM" id="SignalP"/>
    </source>
</evidence>
<name>A0A816C3G3_ADIRI</name>
<protein>
    <recommendedName>
        <fullName evidence="6">DUF1264-domain-containing protein</fullName>
    </recommendedName>
</protein>
<gene>
    <name evidence="4" type="ORF">XAT740_LOCUS49801</name>
</gene>
<dbReference type="InterPro" id="IPR010686">
    <property type="entry name" value="OBAP-like"/>
</dbReference>
<feature type="signal peptide" evidence="3">
    <location>
        <begin position="1"/>
        <end position="18"/>
    </location>
</feature>
<comment type="caution">
    <text evidence="4">The sequence shown here is derived from an EMBL/GenBank/DDBJ whole genome shotgun (WGS) entry which is preliminary data.</text>
</comment>
<evidence type="ECO:0000313" key="4">
    <source>
        <dbReference type="EMBL" id="CAF1617752.1"/>
    </source>
</evidence>
<dbReference type="EMBL" id="CAJNOR010007465">
    <property type="protein sequence ID" value="CAF1617752.1"/>
    <property type="molecule type" value="Genomic_DNA"/>
</dbReference>
<evidence type="ECO:0000313" key="5">
    <source>
        <dbReference type="Proteomes" id="UP000663828"/>
    </source>
</evidence>
<keyword evidence="3" id="KW-0732">Signal</keyword>
<dbReference type="PANTHER" id="PTHR31360:SF0">
    <property type="entry name" value="OIL BODY-ASSOCIATED PROTEIN 1B"/>
    <property type="match status" value="1"/>
</dbReference>
<proteinExistence type="inferred from homology"/>
<evidence type="ECO:0000256" key="2">
    <source>
        <dbReference type="SAM" id="MobiDB-lite"/>
    </source>
</evidence>
<reference evidence="4" key="1">
    <citation type="submission" date="2021-02" db="EMBL/GenBank/DDBJ databases">
        <authorList>
            <person name="Nowell W R."/>
        </authorList>
    </citation>
    <scope>NUCLEOTIDE SEQUENCE</scope>
</reference>
<organism evidence="4 5">
    <name type="scientific">Adineta ricciae</name>
    <name type="common">Rotifer</name>
    <dbReference type="NCBI Taxonomy" id="249248"/>
    <lineage>
        <taxon>Eukaryota</taxon>
        <taxon>Metazoa</taxon>
        <taxon>Spiralia</taxon>
        <taxon>Gnathifera</taxon>
        <taxon>Rotifera</taxon>
        <taxon>Eurotatoria</taxon>
        <taxon>Bdelloidea</taxon>
        <taxon>Adinetida</taxon>
        <taxon>Adinetidae</taxon>
        <taxon>Adineta</taxon>
    </lineage>
</organism>
<dbReference type="Proteomes" id="UP000663828">
    <property type="component" value="Unassembled WGS sequence"/>
</dbReference>
<accession>A0A816C3G3</accession>
<keyword evidence="5" id="KW-1185">Reference proteome</keyword>
<dbReference type="PANTHER" id="PTHR31360">
    <property type="match status" value="1"/>
</dbReference>
<dbReference type="AlphaFoldDB" id="A0A816C3G3"/>
<sequence length="279" mass="31516">MRRFLGLAVAFGAGLGAAKLTQWKPVSSEQQSSGHQHHHTPGSKMTLKGHVLDMGARMAGHFAPVNTIHQHVCGFHFYSGDMTRQLIAHHYCSHINQDVRQCVIYDSDRPDARLIGVEYIISEELFNQLSTEEKKLWHSHVYEVKSGTLVAPGVPDVAEREVMKELIHTYGKTFHSKGYIPWNHEARLCVCCFLAWQIDRGDPLPLGVPQLMMAFNQDGQLNPELVRQRDEYYKISADEKKRSRADIQTPTVNKDADAWSKSGKAVQVTIAESKMKLVK</sequence>
<feature type="chain" id="PRO_5032417964" description="DUF1264-domain-containing protein" evidence="3">
    <location>
        <begin position="19"/>
        <end position="279"/>
    </location>
</feature>
<evidence type="ECO:0008006" key="6">
    <source>
        <dbReference type="Google" id="ProtNLM"/>
    </source>
</evidence>
<evidence type="ECO:0000256" key="1">
    <source>
        <dbReference type="ARBA" id="ARBA00009740"/>
    </source>
</evidence>
<dbReference type="Pfam" id="PF06884">
    <property type="entry name" value="DUF1264"/>
    <property type="match status" value="2"/>
</dbReference>